<keyword evidence="4" id="KW-1185">Reference proteome</keyword>
<reference evidence="1 4" key="2">
    <citation type="submission" date="2018-10" db="EMBL/GenBank/DDBJ databases">
        <title>Genomic Encyclopedia of Type Strains, Phase IV (KMG-IV): sequencing the most valuable type-strain genomes for metagenomic binning, comparative biology and taxonomic classification.</title>
        <authorList>
            <person name="Goeker M."/>
        </authorList>
    </citation>
    <scope>NUCLEOTIDE SEQUENCE [LARGE SCALE GENOMIC DNA]</scope>
    <source>
        <strain evidence="1 4">DSM 5079</strain>
    </source>
</reference>
<organism evidence="2 3">
    <name type="scientific">Yokenella regensburgei</name>
    <dbReference type="NCBI Taxonomy" id="158877"/>
    <lineage>
        <taxon>Bacteria</taxon>
        <taxon>Pseudomonadati</taxon>
        <taxon>Pseudomonadota</taxon>
        <taxon>Gammaproteobacteria</taxon>
        <taxon>Enterobacterales</taxon>
        <taxon>Enterobacteriaceae</taxon>
        <taxon>Yokenella</taxon>
    </lineage>
</organism>
<evidence type="ECO:0000313" key="3">
    <source>
        <dbReference type="Proteomes" id="UP000251313"/>
    </source>
</evidence>
<dbReference type="Proteomes" id="UP000267341">
    <property type="component" value="Unassembled WGS sequence"/>
</dbReference>
<dbReference type="Proteomes" id="UP000251313">
    <property type="component" value="Unassembled WGS sequence"/>
</dbReference>
<reference evidence="2 3" key="1">
    <citation type="submission" date="2018-06" db="EMBL/GenBank/DDBJ databases">
        <authorList>
            <consortium name="Pathogen Informatics"/>
            <person name="Doyle S."/>
        </authorList>
    </citation>
    <scope>NUCLEOTIDE SEQUENCE [LARGE SCALE GENOMIC DNA]</scope>
    <source>
        <strain evidence="2 3">NCTC11967</strain>
    </source>
</reference>
<dbReference type="AlphaFoldDB" id="A0AB38FSR1"/>
<dbReference type="EMBL" id="UAVL01000002">
    <property type="protein sequence ID" value="SQA62308.1"/>
    <property type="molecule type" value="Genomic_DNA"/>
</dbReference>
<dbReference type="EMBL" id="RBIZ01000003">
    <property type="protein sequence ID" value="RKR64966.1"/>
    <property type="molecule type" value="Genomic_DNA"/>
</dbReference>
<evidence type="ECO:0000313" key="2">
    <source>
        <dbReference type="EMBL" id="SQA62308.1"/>
    </source>
</evidence>
<proteinExistence type="predicted"/>
<sequence>MAKNFVQNGNTISVSNTGKDAVKSGVPVVVGARVAVAITDIPAGAVGDGFATGVFLLPKLAADDIAAGTPVFIKAGNIQLDKTDAVPAGVAWENAGTGDTVVEVKINA</sequence>
<dbReference type="InterPro" id="IPR011231">
    <property type="entry name" value="Phage_VT1-Sakai_H0018"/>
</dbReference>
<protein>
    <submittedName>
        <fullName evidence="1">RecA/RadA family phage recombinase</fullName>
    </submittedName>
    <submittedName>
        <fullName evidence="2">Uncharacterized conserved protein</fullName>
    </submittedName>
</protein>
<evidence type="ECO:0000313" key="1">
    <source>
        <dbReference type="EMBL" id="RKR64966.1"/>
    </source>
</evidence>
<dbReference type="Pfam" id="PF09956">
    <property type="entry name" value="Phage_cement_2"/>
    <property type="match status" value="1"/>
</dbReference>
<accession>A0AB38FSR1</accession>
<name>A0AB38FSR1_9ENTR</name>
<comment type="caution">
    <text evidence="2">The sequence shown here is derived from an EMBL/GenBank/DDBJ whole genome shotgun (WGS) entry which is preliminary data.</text>
</comment>
<evidence type="ECO:0000313" key="4">
    <source>
        <dbReference type="Proteomes" id="UP000267341"/>
    </source>
</evidence>
<dbReference type="PIRSF" id="PIRSF030771">
    <property type="entry name" value="UCP030771"/>
    <property type="match status" value="1"/>
</dbReference>
<gene>
    <name evidence="1" type="ORF">C7387_1680</name>
    <name evidence="2" type="ORF">NCTC11967_01287</name>
</gene>
<dbReference type="RefSeq" id="WP_038254501.1">
    <property type="nucleotide sequence ID" value="NZ_RBIZ01000003.1"/>
</dbReference>
<dbReference type="GeneID" id="66903713"/>